<evidence type="ECO:0000313" key="1">
    <source>
        <dbReference type="EMBL" id="CAG8657521.1"/>
    </source>
</evidence>
<dbReference type="Proteomes" id="UP000789739">
    <property type="component" value="Unassembled WGS sequence"/>
</dbReference>
<gene>
    <name evidence="1" type="ORF">PBRASI_LOCUS10601</name>
</gene>
<name>A0A9N9H567_9GLOM</name>
<comment type="caution">
    <text evidence="1">The sequence shown here is derived from an EMBL/GenBank/DDBJ whole genome shotgun (WGS) entry which is preliminary data.</text>
</comment>
<dbReference type="EMBL" id="CAJVPI010003351">
    <property type="protein sequence ID" value="CAG8657521.1"/>
    <property type="molecule type" value="Genomic_DNA"/>
</dbReference>
<feature type="non-terminal residue" evidence="1">
    <location>
        <position position="1"/>
    </location>
</feature>
<protein>
    <submittedName>
        <fullName evidence="1">11402_t:CDS:1</fullName>
    </submittedName>
</protein>
<accession>A0A9N9H567</accession>
<reference evidence="1" key="1">
    <citation type="submission" date="2021-06" db="EMBL/GenBank/DDBJ databases">
        <authorList>
            <person name="Kallberg Y."/>
            <person name="Tangrot J."/>
            <person name="Rosling A."/>
        </authorList>
    </citation>
    <scope>NUCLEOTIDE SEQUENCE</scope>
    <source>
        <strain evidence="1">BR232B</strain>
    </source>
</reference>
<sequence>VRHIEVIPIPSRKILRSDADVFDRLIRCFVNDVIGDLFIDTFKLEHDVYEITKILGTRTVEVKVGWVFLLFALVNSVAFADSVASAPAPEYVV</sequence>
<organism evidence="1 2">
    <name type="scientific">Paraglomus brasilianum</name>
    <dbReference type="NCBI Taxonomy" id="144538"/>
    <lineage>
        <taxon>Eukaryota</taxon>
        <taxon>Fungi</taxon>
        <taxon>Fungi incertae sedis</taxon>
        <taxon>Mucoromycota</taxon>
        <taxon>Glomeromycotina</taxon>
        <taxon>Glomeromycetes</taxon>
        <taxon>Paraglomerales</taxon>
        <taxon>Paraglomeraceae</taxon>
        <taxon>Paraglomus</taxon>
    </lineage>
</organism>
<proteinExistence type="predicted"/>
<dbReference type="AlphaFoldDB" id="A0A9N9H567"/>
<evidence type="ECO:0000313" key="2">
    <source>
        <dbReference type="Proteomes" id="UP000789739"/>
    </source>
</evidence>
<keyword evidence="2" id="KW-1185">Reference proteome</keyword>